<comment type="caution">
    <text evidence="6">The sequence shown here is derived from an EMBL/GenBank/DDBJ whole genome shotgun (WGS) entry which is preliminary data.</text>
</comment>
<accession>A0A843X7L7</accession>
<organism evidence="6 7">
    <name type="scientific">Colocasia esculenta</name>
    <name type="common">Wild taro</name>
    <name type="synonym">Arum esculentum</name>
    <dbReference type="NCBI Taxonomy" id="4460"/>
    <lineage>
        <taxon>Eukaryota</taxon>
        <taxon>Viridiplantae</taxon>
        <taxon>Streptophyta</taxon>
        <taxon>Embryophyta</taxon>
        <taxon>Tracheophyta</taxon>
        <taxon>Spermatophyta</taxon>
        <taxon>Magnoliopsida</taxon>
        <taxon>Liliopsida</taxon>
        <taxon>Araceae</taxon>
        <taxon>Aroideae</taxon>
        <taxon>Colocasieae</taxon>
        <taxon>Colocasia</taxon>
    </lineage>
</organism>
<evidence type="ECO:0000256" key="2">
    <source>
        <dbReference type="ARBA" id="ARBA00022723"/>
    </source>
</evidence>
<dbReference type="InterPro" id="IPR039058">
    <property type="entry name" value="Yippee_fam"/>
</dbReference>
<dbReference type="PANTHER" id="PTHR13848">
    <property type="entry name" value="PROTEIN YIPPEE-LIKE CG15309-RELATED"/>
    <property type="match status" value="1"/>
</dbReference>
<dbReference type="PROSITE" id="PS51792">
    <property type="entry name" value="YIPPEE"/>
    <property type="match status" value="1"/>
</dbReference>
<dbReference type="Pfam" id="PF03226">
    <property type="entry name" value="Yippee-Mis18"/>
    <property type="match status" value="1"/>
</dbReference>
<feature type="transmembrane region" description="Helical" evidence="4">
    <location>
        <begin position="86"/>
        <end position="105"/>
    </location>
</feature>
<evidence type="ECO:0000313" key="6">
    <source>
        <dbReference type="EMBL" id="MQM13860.1"/>
    </source>
</evidence>
<keyword evidence="4" id="KW-0812">Transmembrane</keyword>
<evidence type="ECO:0000256" key="4">
    <source>
        <dbReference type="SAM" id="Phobius"/>
    </source>
</evidence>
<dbReference type="InterPro" id="IPR004910">
    <property type="entry name" value="Yippee/Mis18/Cereblon"/>
</dbReference>
<comment type="similarity">
    <text evidence="1">Belongs to the yippee family.</text>
</comment>
<evidence type="ECO:0000256" key="1">
    <source>
        <dbReference type="ARBA" id="ARBA00005613"/>
    </source>
</evidence>
<dbReference type="InterPro" id="IPR034751">
    <property type="entry name" value="Yippee"/>
</dbReference>
<dbReference type="AlphaFoldDB" id="A0A843X7L7"/>
<keyword evidence="4" id="KW-1133">Transmembrane helix</keyword>
<dbReference type="Proteomes" id="UP000652761">
    <property type="component" value="Unassembled WGS sequence"/>
</dbReference>
<proteinExistence type="inferred from homology"/>
<name>A0A843X7L7_COLES</name>
<dbReference type="GO" id="GO:0046872">
    <property type="term" value="F:metal ion binding"/>
    <property type="evidence" value="ECO:0007669"/>
    <property type="project" value="UniProtKB-KW"/>
</dbReference>
<evidence type="ECO:0000256" key="3">
    <source>
        <dbReference type="ARBA" id="ARBA00022833"/>
    </source>
</evidence>
<keyword evidence="2" id="KW-0479">Metal-binding</keyword>
<protein>
    <recommendedName>
        <fullName evidence="5">Yippee domain-containing protein</fullName>
    </recommendedName>
</protein>
<feature type="domain" description="Yippee" evidence="5">
    <location>
        <begin position="12"/>
        <end position="133"/>
    </location>
</feature>
<gene>
    <name evidence="6" type="ORF">Taro_046785</name>
</gene>
<feature type="transmembrane region" description="Helical" evidence="4">
    <location>
        <begin position="41"/>
        <end position="66"/>
    </location>
</feature>
<dbReference type="EMBL" id="NMUH01005859">
    <property type="protein sequence ID" value="MQM13860.1"/>
    <property type="molecule type" value="Genomic_DNA"/>
</dbReference>
<keyword evidence="4" id="KW-0472">Membrane</keyword>
<evidence type="ECO:0000313" key="7">
    <source>
        <dbReference type="Proteomes" id="UP000652761"/>
    </source>
</evidence>
<evidence type="ECO:0000259" key="5">
    <source>
        <dbReference type="PROSITE" id="PS51792"/>
    </source>
</evidence>
<keyword evidence="3" id="KW-0862">Zinc</keyword>
<reference evidence="6" key="1">
    <citation type="submission" date="2017-07" db="EMBL/GenBank/DDBJ databases">
        <title>Taro Niue Genome Assembly and Annotation.</title>
        <authorList>
            <person name="Atibalentja N."/>
            <person name="Keating K."/>
            <person name="Fields C.J."/>
        </authorList>
    </citation>
    <scope>NUCLEOTIDE SEQUENCE</scope>
    <source>
        <strain evidence="6">Niue_2</strain>
        <tissue evidence="6">Leaf</tissue>
    </source>
</reference>
<dbReference type="OrthoDB" id="6407410at2759"/>
<keyword evidence="7" id="KW-1185">Reference proteome</keyword>
<sequence length="184" mass="21104">MGRLHLVLLDGDAYTCKFCMTQLALRMDIFSKFFQCRHGKAYLFTNVWLIVIWSETSVLLVIMYLLSILDSVNVTLGQKQERLMTTGMHTVADIFCVGCGSILGWKYETAHVKTQEYKEGMFILERSKTFLPNKHLSSSADQFFCAEYSVLMGPPTVRAMILKMMKGMQARGQIRLICHKKRRG</sequence>